<dbReference type="SUPFAM" id="SSF141371">
    <property type="entry name" value="PilZ domain-like"/>
    <property type="match status" value="1"/>
</dbReference>
<protein>
    <recommendedName>
        <fullName evidence="2">PilZ domain-containing protein</fullName>
    </recommendedName>
</protein>
<accession>A0ABP7RZN5</accession>
<dbReference type="Proteomes" id="UP001501310">
    <property type="component" value="Unassembled WGS sequence"/>
</dbReference>
<feature type="domain" description="PilZ" evidence="2">
    <location>
        <begin position="16"/>
        <end position="90"/>
    </location>
</feature>
<organism evidence="3 4">
    <name type="scientific">Sphingomonas humi</name>
    <dbReference type="NCBI Taxonomy" id="335630"/>
    <lineage>
        <taxon>Bacteria</taxon>
        <taxon>Pseudomonadati</taxon>
        <taxon>Pseudomonadota</taxon>
        <taxon>Alphaproteobacteria</taxon>
        <taxon>Sphingomonadales</taxon>
        <taxon>Sphingomonadaceae</taxon>
        <taxon>Sphingomonas</taxon>
    </lineage>
</organism>
<feature type="region of interest" description="Disordered" evidence="1">
    <location>
        <begin position="1"/>
        <end position="20"/>
    </location>
</feature>
<evidence type="ECO:0000313" key="4">
    <source>
        <dbReference type="Proteomes" id="UP001501310"/>
    </source>
</evidence>
<dbReference type="EMBL" id="BAAAZD010000002">
    <property type="protein sequence ID" value="GAA4004568.1"/>
    <property type="molecule type" value="Genomic_DNA"/>
</dbReference>
<comment type="caution">
    <text evidence="3">The sequence shown here is derived from an EMBL/GenBank/DDBJ whole genome shotgun (WGS) entry which is preliminary data.</text>
</comment>
<sequence length="93" mass="10440">MEANRGGEQSFVAGQQRARGTRHPVAITAELLGSDGRPRAVRVENFSFDGCCVRHYLSVGEWVSISLPRMGRFDAEVRWGRLGRAGLRFRRAH</sequence>
<evidence type="ECO:0000313" key="3">
    <source>
        <dbReference type="EMBL" id="GAA4004568.1"/>
    </source>
</evidence>
<gene>
    <name evidence="3" type="ORF">GCM10022211_15680</name>
</gene>
<name>A0ABP7RZN5_9SPHN</name>
<dbReference type="Pfam" id="PF07238">
    <property type="entry name" value="PilZ"/>
    <property type="match status" value="1"/>
</dbReference>
<dbReference type="InterPro" id="IPR009875">
    <property type="entry name" value="PilZ_domain"/>
</dbReference>
<evidence type="ECO:0000259" key="2">
    <source>
        <dbReference type="Pfam" id="PF07238"/>
    </source>
</evidence>
<evidence type="ECO:0000256" key="1">
    <source>
        <dbReference type="SAM" id="MobiDB-lite"/>
    </source>
</evidence>
<reference evidence="4" key="1">
    <citation type="journal article" date="2019" name="Int. J. Syst. Evol. Microbiol.">
        <title>The Global Catalogue of Microorganisms (GCM) 10K type strain sequencing project: providing services to taxonomists for standard genome sequencing and annotation.</title>
        <authorList>
            <consortium name="The Broad Institute Genomics Platform"/>
            <consortium name="The Broad Institute Genome Sequencing Center for Infectious Disease"/>
            <person name="Wu L."/>
            <person name="Ma J."/>
        </authorList>
    </citation>
    <scope>NUCLEOTIDE SEQUENCE [LARGE SCALE GENOMIC DNA]</scope>
    <source>
        <strain evidence="4">JCM 16603</strain>
    </source>
</reference>
<proteinExistence type="predicted"/>
<dbReference type="RefSeq" id="WP_344709690.1">
    <property type="nucleotide sequence ID" value="NZ_BAAAZD010000002.1"/>
</dbReference>
<keyword evidence="4" id="KW-1185">Reference proteome</keyword>